<dbReference type="GO" id="GO:0046872">
    <property type="term" value="F:metal ion binding"/>
    <property type="evidence" value="ECO:0007669"/>
    <property type="project" value="UniProtKB-KW"/>
</dbReference>
<evidence type="ECO:0000256" key="12">
    <source>
        <dbReference type="ARBA" id="ARBA00022967"/>
    </source>
</evidence>
<evidence type="ECO:0000256" key="9">
    <source>
        <dbReference type="ARBA" id="ARBA00022692"/>
    </source>
</evidence>
<comment type="catalytic activity">
    <reaction evidence="19 20">
        <text>a quinol + 2 Fe(III)-[cytochrome c](out) = a quinone + 2 Fe(II)-[cytochrome c](out) + 2 H(+)(out)</text>
        <dbReference type="Rhea" id="RHEA:11484"/>
        <dbReference type="Rhea" id="RHEA-COMP:10350"/>
        <dbReference type="Rhea" id="RHEA-COMP:14399"/>
        <dbReference type="ChEBI" id="CHEBI:15378"/>
        <dbReference type="ChEBI" id="CHEBI:24646"/>
        <dbReference type="ChEBI" id="CHEBI:29033"/>
        <dbReference type="ChEBI" id="CHEBI:29034"/>
        <dbReference type="ChEBI" id="CHEBI:132124"/>
        <dbReference type="EC" id="7.1.1.8"/>
    </reaction>
</comment>
<feature type="domain" description="Rieske" evidence="22">
    <location>
        <begin position="124"/>
        <end position="202"/>
    </location>
</feature>
<keyword evidence="18" id="KW-1015">Disulfide bond</keyword>
<evidence type="ECO:0000313" key="23">
    <source>
        <dbReference type="EMBL" id="AOV16753.1"/>
    </source>
</evidence>
<accession>A0A1D8K715</accession>
<evidence type="ECO:0000256" key="8">
    <source>
        <dbReference type="ARBA" id="ARBA00022475"/>
    </source>
</evidence>
<dbReference type="Gene3D" id="1.20.5.510">
    <property type="entry name" value="Single helix bin"/>
    <property type="match status" value="1"/>
</dbReference>
<dbReference type="Gene3D" id="2.102.10.10">
    <property type="entry name" value="Rieske [2Fe-2S] iron-sulphur domain"/>
    <property type="match status" value="1"/>
</dbReference>
<dbReference type="GO" id="GO:0051537">
    <property type="term" value="F:2 iron, 2 sulfur cluster binding"/>
    <property type="evidence" value="ECO:0007669"/>
    <property type="project" value="UniProtKB-KW"/>
</dbReference>
<dbReference type="PROSITE" id="PS51296">
    <property type="entry name" value="RIESKE"/>
    <property type="match status" value="1"/>
</dbReference>
<reference evidence="23 24" key="1">
    <citation type="submission" date="2016-09" db="EMBL/GenBank/DDBJ databases">
        <title>Acidihalobacter prosperus V6 (DSM14174).</title>
        <authorList>
            <person name="Khaleque H.N."/>
            <person name="Ramsay J.P."/>
            <person name="Murphy R.J.T."/>
            <person name="Kaksonen A.H."/>
            <person name="Boxall N.J."/>
            <person name="Watkin E.L.J."/>
        </authorList>
    </citation>
    <scope>NUCLEOTIDE SEQUENCE [LARGE SCALE GENOMIC DNA]</scope>
    <source>
        <strain evidence="23 24">V6</strain>
    </source>
</reference>
<keyword evidence="16" id="KW-0411">Iron-sulfur</keyword>
<evidence type="ECO:0000256" key="17">
    <source>
        <dbReference type="ARBA" id="ARBA00023136"/>
    </source>
</evidence>
<dbReference type="InterPro" id="IPR019470">
    <property type="entry name" value="Ubiq_cytC_Rdtase_Fe-S_su_TAT"/>
</dbReference>
<dbReference type="InterPro" id="IPR006317">
    <property type="entry name" value="Ubiquinol_cyt_c_Rdtase_Fe-S-su"/>
</dbReference>
<comment type="function">
    <text evidence="1">Component of the ubiquinol-cytochrome c reductase complex (complex III or cytochrome b-c1 complex), which is a respiratory chain that generates an electrochemical potential coupled to ATP synthesis.</text>
</comment>
<dbReference type="InterPro" id="IPR017941">
    <property type="entry name" value="Rieske_2Fe-2S"/>
</dbReference>
<evidence type="ECO:0000256" key="3">
    <source>
        <dbReference type="ARBA" id="ARBA00010651"/>
    </source>
</evidence>
<name>A0A1D8K715_9GAMM</name>
<dbReference type="NCBIfam" id="TIGR01416">
    <property type="entry name" value="Rieske_proteo"/>
    <property type="match status" value="1"/>
</dbReference>
<evidence type="ECO:0000259" key="22">
    <source>
        <dbReference type="PROSITE" id="PS51296"/>
    </source>
</evidence>
<keyword evidence="7 20" id="KW-0813">Transport</keyword>
<evidence type="ECO:0000256" key="13">
    <source>
        <dbReference type="ARBA" id="ARBA00022982"/>
    </source>
</evidence>
<dbReference type="RefSeq" id="WP_070072337.1">
    <property type="nucleotide sequence ID" value="NZ_CP017448.1"/>
</dbReference>
<comment type="subcellular location">
    <subcellularLocation>
        <location evidence="2">Cell membrane</location>
        <topology evidence="2">Single-pass membrane protein</topology>
    </subcellularLocation>
</comment>
<keyword evidence="10" id="KW-0001">2Fe-2S</keyword>
<keyword evidence="24" id="KW-1185">Reference proteome</keyword>
<dbReference type="PROSITE" id="PS51318">
    <property type="entry name" value="TAT"/>
    <property type="match status" value="1"/>
</dbReference>
<evidence type="ECO:0000256" key="14">
    <source>
        <dbReference type="ARBA" id="ARBA00022989"/>
    </source>
</evidence>
<dbReference type="InterPro" id="IPR014349">
    <property type="entry name" value="Rieske_Fe-S_prot"/>
</dbReference>
<dbReference type="CDD" id="cd03470">
    <property type="entry name" value="Rieske_cytochrome_bc1"/>
    <property type="match status" value="1"/>
</dbReference>
<evidence type="ECO:0000256" key="2">
    <source>
        <dbReference type="ARBA" id="ARBA00004162"/>
    </source>
</evidence>
<dbReference type="InterPro" id="IPR005805">
    <property type="entry name" value="Rieske_Fe-S_prot_C"/>
</dbReference>
<keyword evidence="9 20" id="KW-0812">Transmembrane</keyword>
<keyword evidence="17 20" id="KW-0472">Membrane</keyword>
<keyword evidence="8" id="KW-1003">Cell membrane</keyword>
<evidence type="ECO:0000256" key="10">
    <source>
        <dbReference type="ARBA" id="ARBA00022714"/>
    </source>
</evidence>
<gene>
    <name evidence="23" type="ORF">BJI67_06465</name>
</gene>
<dbReference type="GO" id="GO:0008121">
    <property type="term" value="F:quinol-cytochrome-c reductase activity"/>
    <property type="evidence" value="ECO:0007669"/>
    <property type="project" value="UniProtKB-EC"/>
</dbReference>
<dbReference type="PRINTS" id="PR00162">
    <property type="entry name" value="RIESKE"/>
</dbReference>
<comment type="subunit">
    <text evidence="4 21">The main subunits of complex b-c1 are: cytochrome b, cytochrome c1 and the Rieske protein.</text>
</comment>
<organism evidence="23 24">
    <name type="scientific">Acidihalobacter aeolianus</name>
    <dbReference type="NCBI Taxonomy" id="2792603"/>
    <lineage>
        <taxon>Bacteria</taxon>
        <taxon>Pseudomonadati</taxon>
        <taxon>Pseudomonadota</taxon>
        <taxon>Gammaproteobacteria</taxon>
        <taxon>Chromatiales</taxon>
        <taxon>Ectothiorhodospiraceae</taxon>
        <taxon>Acidihalobacter</taxon>
    </lineage>
</organism>
<dbReference type="PANTHER" id="PTHR10134">
    <property type="entry name" value="CYTOCHROME B-C1 COMPLEX SUBUNIT RIESKE, MITOCHONDRIAL"/>
    <property type="match status" value="1"/>
</dbReference>
<evidence type="ECO:0000256" key="5">
    <source>
        <dbReference type="ARBA" id="ARBA00012951"/>
    </source>
</evidence>
<evidence type="ECO:0000313" key="24">
    <source>
        <dbReference type="Proteomes" id="UP000095342"/>
    </source>
</evidence>
<dbReference type="Proteomes" id="UP000095342">
    <property type="component" value="Chromosome"/>
</dbReference>
<dbReference type="Pfam" id="PF00355">
    <property type="entry name" value="Rieske"/>
    <property type="match status" value="1"/>
</dbReference>
<keyword evidence="14 20" id="KW-1133">Transmembrane helix</keyword>
<keyword evidence="13 20" id="KW-0249">Electron transport</keyword>
<comment type="cofactor">
    <cofactor evidence="20">
        <name>[2Fe-2S] cluster</name>
        <dbReference type="ChEBI" id="CHEBI:190135"/>
    </cofactor>
    <text evidence="20">Binds 1 [2Fe-2S] cluster per subunit.</text>
</comment>
<evidence type="ECO:0000256" key="16">
    <source>
        <dbReference type="ARBA" id="ARBA00023014"/>
    </source>
</evidence>
<protein>
    <recommendedName>
        <fullName evidence="6 20">Ubiquinol-cytochrome c reductase iron-sulfur subunit</fullName>
        <ecNumber evidence="5 20">7.1.1.8</ecNumber>
    </recommendedName>
</protein>
<evidence type="ECO:0000256" key="1">
    <source>
        <dbReference type="ARBA" id="ARBA00002444"/>
    </source>
</evidence>
<dbReference type="GO" id="GO:0005886">
    <property type="term" value="C:plasma membrane"/>
    <property type="evidence" value="ECO:0007669"/>
    <property type="project" value="UniProtKB-SubCell"/>
</dbReference>
<evidence type="ECO:0000256" key="18">
    <source>
        <dbReference type="ARBA" id="ARBA00023157"/>
    </source>
</evidence>
<dbReference type="SUPFAM" id="SSF50022">
    <property type="entry name" value="ISP domain"/>
    <property type="match status" value="1"/>
</dbReference>
<dbReference type="EC" id="7.1.1.8" evidence="5 20"/>
<keyword evidence="15" id="KW-0408">Iron</keyword>
<feature type="transmembrane region" description="Helical" evidence="20">
    <location>
        <begin position="26"/>
        <end position="47"/>
    </location>
</feature>
<evidence type="ECO:0000256" key="20">
    <source>
        <dbReference type="RuleBase" id="RU004494"/>
    </source>
</evidence>
<dbReference type="InterPro" id="IPR036922">
    <property type="entry name" value="Rieske_2Fe-2S_sf"/>
</dbReference>
<evidence type="ECO:0000256" key="4">
    <source>
        <dbReference type="ARBA" id="ARBA00011649"/>
    </source>
</evidence>
<evidence type="ECO:0000256" key="6">
    <source>
        <dbReference type="ARBA" id="ARBA00019816"/>
    </source>
</evidence>
<proteinExistence type="inferred from homology"/>
<dbReference type="KEGG" id="aaeo:BJI67_06465"/>
<dbReference type="EMBL" id="CP017448">
    <property type="protein sequence ID" value="AOV16753.1"/>
    <property type="molecule type" value="Genomic_DNA"/>
</dbReference>
<comment type="miscellaneous">
    <text evidence="20">The Rieske protein is a high potential 2Fe-2S protein.</text>
</comment>
<comment type="similarity">
    <text evidence="3">Belongs to the Rieske iron-sulfur protein family.</text>
</comment>
<dbReference type="Pfam" id="PF10399">
    <property type="entry name" value="UCR_Fe-S_N"/>
    <property type="match status" value="1"/>
</dbReference>
<evidence type="ECO:0000256" key="15">
    <source>
        <dbReference type="ARBA" id="ARBA00023004"/>
    </source>
</evidence>
<evidence type="ECO:0000256" key="11">
    <source>
        <dbReference type="ARBA" id="ARBA00022723"/>
    </source>
</evidence>
<keyword evidence="12" id="KW-1278">Translocase</keyword>
<dbReference type="InterPro" id="IPR006311">
    <property type="entry name" value="TAT_signal"/>
</dbReference>
<evidence type="ECO:0000256" key="21">
    <source>
        <dbReference type="RuleBase" id="RU004497"/>
    </source>
</evidence>
<keyword evidence="11" id="KW-0479">Metal-binding</keyword>
<evidence type="ECO:0000256" key="7">
    <source>
        <dbReference type="ARBA" id="ARBA00022448"/>
    </source>
</evidence>
<evidence type="ECO:0000256" key="19">
    <source>
        <dbReference type="ARBA" id="ARBA00029351"/>
    </source>
</evidence>
<dbReference type="AlphaFoldDB" id="A0A1D8K715"/>
<sequence length="219" mass="24462">MAGSDATPINIDSIDRQAIDKTRRRFLIASATVVGAAGISALAIPFIESMEPDKAVTAAGVPIDVDISKLEPGQLIIVQWRQRPIWILNRQQWMLDTLVKNKPRLKDPESLEPQQPTKAYVNGVYRSLKKDIFVAVAICTHLQCSPNYAPKPKSVNSWWPGGFHCPCHGSMYDFSARVFDGSPAPLNIPIPPYFYKTDTLVRIGETEDGKYQNWVPAIW</sequence>